<dbReference type="SUPFAM" id="SSF51197">
    <property type="entry name" value="Clavaminate synthase-like"/>
    <property type="match status" value="1"/>
</dbReference>
<gene>
    <name evidence="1" type="ORF">METZ01_LOCUS340875</name>
</gene>
<name>A0A382QUL2_9ZZZZ</name>
<dbReference type="InterPro" id="IPR008775">
    <property type="entry name" value="Phytyl_CoA_dOase-like"/>
</dbReference>
<protein>
    <recommendedName>
        <fullName evidence="2">Phytanoyl-CoA dioxygenase</fullName>
    </recommendedName>
</protein>
<dbReference type="PANTHER" id="PTHR31630:SF6">
    <property type="entry name" value="PHYTANOYL-COA DIOXYGENASE-RELATED"/>
    <property type="match status" value="1"/>
</dbReference>
<accession>A0A382QUL2</accession>
<dbReference type="Pfam" id="PF05721">
    <property type="entry name" value="PhyH"/>
    <property type="match status" value="1"/>
</dbReference>
<dbReference type="Gene3D" id="2.60.120.620">
    <property type="entry name" value="q2cbj1_9rhob like domain"/>
    <property type="match status" value="1"/>
</dbReference>
<evidence type="ECO:0000313" key="1">
    <source>
        <dbReference type="EMBL" id="SVC88021.1"/>
    </source>
</evidence>
<dbReference type="AlphaFoldDB" id="A0A382QUL2"/>
<dbReference type="EMBL" id="UINC01116344">
    <property type="protein sequence ID" value="SVC88021.1"/>
    <property type="molecule type" value="Genomic_DNA"/>
</dbReference>
<sequence>MEKLLSAEDFSFWDKNGYVVIPDVVPPQNLQAVIDEIWDFLGMSPDEPDDWYREPATKGGMVEMYQTQGLWNNRQHPKVHQAFSEIWGTQKLWVSMDRANFKPPQREDKPDWKHEGMIHWDLDTSKRPIAFGVQGVLYLEDTGEDQGTFQCVPGFHRYFEEWVRSQPEDRNPSHPDLEGLDISKIAGKAGDLLIWHRLLAHGNSVNRSDRPRLAQYITMSPANDVDEKARKDRVHLWKERLSPKG</sequence>
<dbReference type="PANTHER" id="PTHR31630">
    <property type="entry name" value="PHYTANOYL-COA DIOXYGENASE-RELATED-RELATED"/>
    <property type="match status" value="1"/>
</dbReference>
<feature type="non-terminal residue" evidence="1">
    <location>
        <position position="245"/>
    </location>
</feature>
<reference evidence="1" key="1">
    <citation type="submission" date="2018-05" db="EMBL/GenBank/DDBJ databases">
        <authorList>
            <person name="Lanie J.A."/>
            <person name="Ng W.-L."/>
            <person name="Kazmierczak K.M."/>
            <person name="Andrzejewski T.M."/>
            <person name="Davidsen T.M."/>
            <person name="Wayne K.J."/>
            <person name="Tettelin H."/>
            <person name="Glass J.I."/>
            <person name="Rusch D."/>
            <person name="Podicherti R."/>
            <person name="Tsui H.-C.T."/>
            <person name="Winkler M.E."/>
        </authorList>
    </citation>
    <scope>NUCLEOTIDE SEQUENCE</scope>
</reference>
<organism evidence="1">
    <name type="scientific">marine metagenome</name>
    <dbReference type="NCBI Taxonomy" id="408172"/>
    <lineage>
        <taxon>unclassified sequences</taxon>
        <taxon>metagenomes</taxon>
        <taxon>ecological metagenomes</taxon>
    </lineage>
</organism>
<evidence type="ECO:0008006" key="2">
    <source>
        <dbReference type="Google" id="ProtNLM"/>
    </source>
</evidence>
<proteinExistence type="predicted"/>